<keyword evidence="2" id="KW-1185">Reference proteome</keyword>
<proteinExistence type="predicted"/>
<organism evidence="1 2">
    <name type="scientific">Salix dunnii</name>
    <dbReference type="NCBI Taxonomy" id="1413687"/>
    <lineage>
        <taxon>Eukaryota</taxon>
        <taxon>Viridiplantae</taxon>
        <taxon>Streptophyta</taxon>
        <taxon>Embryophyta</taxon>
        <taxon>Tracheophyta</taxon>
        <taxon>Spermatophyta</taxon>
        <taxon>Magnoliopsida</taxon>
        <taxon>eudicotyledons</taxon>
        <taxon>Gunneridae</taxon>
        <taxon>Pentapetalae</taxon>
        <taxon>rosids</taxon>
        <taxon>fabids</taxon>
        <taxon>Malpighiales</taxon>
        <taxon>Salicaceae</taxon>
        <taxon>Saliceae</taxon>
        <taxon>Salix</taxon>
    </lineage>
</organism>
<gene>
    <name evidence="1" type="ORF">SADUNF_Sadunf16G0219400</name>
</gene>
<accession>A0A835JFN3</accession>
<dbReference type="Proteomes" id="UP000657918">
    <property type="component" value="Chromosome 16"/>
</dbReference>
<evidence type="ECO:0000313" key="1">
    <source>
        <dbReference type="EMBL" id="KAF9666340.1"/>
    </source>
</evidence>
<comment type="caution">
    <text evidence="1">The sequence shown here is derived from an EMBL/GenBank/DDBJ whole genome shotgun (WGS) entry which is preliminary data.</text>
</comment>
<sequence length="70" mass="7904">MALALGFLQGLLHGPIKKKMHWYSGSSKKTMSSQEIGAILENSRELDRLRKDQEGVLSDINKIHKKLQIS</sequence>
<evidence type="ECO:0000313" key="2">
    <source>
        <dbReference type="Proteomes" id="UP000657918"/>
    </source>
</evidence>
<reference evidence="1 2" key="1">
    <citation type="submission" date="2020-10" db="EMBL/GenBank/DDBJ databases">
        <title>Plant Genome Project.</title>
        <authorList>
            <person name="Zhang R.-G."/>
        </authorList>
    </citation>
    <scope>NUCLEOTIDE SEQUENCE [LARGE SCALE GENOMIC DNA]</scope>
    <source>
        <strain evidence="1">FAFU-HL-1</strain>
        <tissue evidence="1">Leaf</tissue>
    </source>
</reference>
<dbReference type="OrthoDB" id="1685932at2759"/>
<name>A0A835JFN3_9ROSI</name>
<dbReference type="EMBL" id="JADGMS010000016">
    <property type="protein sequence ID" value="KAF9666340.1"/>
    <property type="molecule type" value="Genomic_DNA"/>
</dbReference>
<dbReference type="AlphaFoldDB" id="A0A835JFN3"/>
<protein>
    <submittedName>
        <fullName evidence="1">Uncharacterized protein</fullName>
    </submittedName>
</protein>